<dbReference type="RefSeq" id="WP_225689854.1">
    <property type="nucleotide sequence ID" value="NZ_JAERSE020000004.1"/>
</dbReference>
<reference evidence="1 2" key="1">
    <citation type="submission" date="2021-09" db="EMBL/GenBank/DDBJ databases">
        <title>Genome sequencing and assembly of Chryseobacterium sp. RG1.</title>
        <authorList>
            <person name="Chhetri G."/>
        </authorList>
    </citation>
    <scope>NUCLEOTIDE SEQUENCE [LARGE SCALE GENOMIC DNA]</scope>
    <source>
        <strain evidence="1 2">RG1</strain>
    </source>
</reference>
<name>A0ABS8A3T8_9FLAO</name>
<evidence type="ECO:0000313" key="2">
    <source>
        <dbReference type="Proteomes" id="UP000618240"/>
    </source>
</evidence>
<accession>A0ABS8A3T8</accession>
<dbReference type="EMBL" id="JAERSE020000004">
    <property type="protein sequence ID" value="MCA6068647.1"/>
    <property type="molecule type" value="Genomic_DNA"/>
</dbReference>
<comment type="caution">
    <text evidence="1">The sequence shown here is derived from an EMBL/GenBank/DDBJ whole genome shotgun (WGS) entry which is preliminary data.</text>
</comment>
<evidence type="ECO:0000313" key="1">
    <source>
        <dbReference type="EMBL" id="MCA6068647.1"/>
    </source>
</evidence>
<dbReference type="InterPro" id="IPR035901">
    <property type="entry name" value="GIY-YIG_endonuc_sf"/>
</dbReference>
<keyword evidence="2" id="KW-1185">Reference proteome</keyword>
<gene>
    <name evidence="1" type="ORF">JI747_015815</name>
</gene>
<sequence length="112" mass="12916">MKNALKQQLREKAKNHTITIGVLSVKNNMTGKQLIHGSLNLEALVNKMKFQLNAGQFANSQLQKDWKELGSEAFSFEFIYNIEPLENSFINFRKEILKAEKILVSEIKTELY</sequence>
<proteinExistence type="predicted"/>
<dbReference type="Proteomes" id="UP000618240">
    <property type="component" value="Unassembled WGS sequence"/>
</dbReference>
<dbReference type="CDD" id="cd10451">
    <property type="entry name" value="GIY-YIG_LuxR_like"/>
    <property type="match status" value="1"/>
</dbReference>
<organism evidence="1 2">
    <name type="scientific">Chryseobacterium tagetis</name>
    <dbReference type="NCBI Taxonomy" id="2801334"/>
    <lineage>
        <taxon>Bacteria</taxon>
        <taxon>Pseudomonadati</taxon>
        <taxon>Bacteroidota</taxon>
        <taxon>Flavobacteriia</taxon>
        <taxon>Flavobacteriales</taxon>
        <taxon>Weeksellaceae</taxon>
        <taxon>Chryseobacterium group</taxon>
        <taxon>Chryseobacterium</taxon>
    </lineage>
</organism>
<dbReference type="Gene3D" id="3.40.1440.10">
    <property type="entry name" value="GIY-YIG endonuclease"/>
    <property type="match status" value="1"/>
</dbReference>
<protein>
    <submittedName>
        <fullName evidence="1">GIY-YIG nuclease family protein</fullName>
    </submittedName>
</protein>